<gene>
    <name evidence="2" type="ORF">BO70DRAFT_391723</name>
</gene>
<proteinExistence type="predicted"/>
<dbReference type="GO" id="GO:0047820">
    <property type="term" value="F:D-glutamate cyclase activity"/>
    <property type="evidence" value="ECO:0007669"/>
    <property type="project" value="TreeGrafter"/>
</dbReference>
<dbReference type="PANTHER" id="PTHR32022">
    <property type="entry name" value="D-GLUTAMATE CYCLASE, MITOCHONDRIAL"/>
    <property type="match status" value="1"/>
</dbReference>
<protein>
    <submittedName>
        <fullName evidence="2">Uncharacterized protein</fullName>
    </submittedName>
</protein>
<evidence type="ECO:0000313" key="3">
    <source>
        <dbReference type="Proteomes" id="UP000247233"/>
    </source>
</evidence>
<dbReference type="VEuPathDB" id="FungiDB:BO70DRAFT_391723"/>
<dbReference type="STRING" id="1448321.A0A317X5V3"/>
<comment type="caution">
    <text evidence="2">The sequence shown here is derived from an EMBL/GenBank/DDBJ whole genome shotgun (WGS) entry which is preliminary data.</text>
</comment>
<organism evidence="2 3">
    <name type="scientific">Aspergillus heteromorphus CBS 117.55</name>
    <dbReference type="NCBI Taxonomy" id="1448321"/>
    <lineage>
        <taxon>Eukaryota</taxon>
        <taxon>Fungi</taxon>
        <taxon>Dikarya</taxon>
        <taxon>Ascomycota</taxon>
        <taxon>Pezizomycotina</taxon>
        <taxon>Eurotiomycetes</taxon>
        <taxon>Eurotiomycetidae</taxon>
        <taxon>Eurotiales</taxon>
        <taxon>Aspergillaceae</taxon>
        <taxon>Aspergillus</taxon>
        <taxon>Aspergillus subgen. Circumdati</taxon>
    </lineage>
</organism>
<dbReference type="RefSeq" id="XP_025404047.1">
    <property type="nucleotide sequence ID" value="XM_025546234.1"/>
</dbReference>
<accession>A0A317X5V3</accession>
<evidence type="ECO:0000313" key="2">
    <source>
        <dbReference type="EMBL" id="PWY92308.1"/>
    </source>
</evidence>
<name>A0A317X5V3_9EURO</name>
<dbReference type="Gene3D" id="3.40.1640.10">
    <property type="entry name" value="PSTPO5379-like"/>
    <property type="match status" value="1"/>
</dbReference>
<dbReference type="GO" id="GO:0006536">
    <property type="term" value="P:glutamate metabolic process"/>
    <property type="evidence" value="ECO:0007669"/>
    <property type="project" value="TreeGrafter"/>
</dbReference>
<dbReference type="InterPro" id="IPR038021">
    <property type="entry name" value="Putative_hydro-lyase"/>
</dbReference>
<dbReference type="AlphaFoldDB" id="A0A317X5V3"/>
<dbReference type="SUPFAM" id="SSF160920">
    <property type="entry name" value="PSTPO5379-like"/>
    <property type="match status" value="1"/>
</dbReference>
<dbReference type="PANTHER" id="PTHR32022:SF10">
    <property type="entry name" value="D-GLUTAMATE CYCLASE, MITOCHONDRIAL"/>
    <property type="match status" value="1"/>
</dbReference>
<reference evidence="2 3" key="1">
    <citation type="submission" date="2016-12" db="EMBL/GenBank/DDBJ databases">
        <title>The genomes of Aspergillus section Nigri reveals drivers in fungal speciation.</title>
        <authorList>
            <consortium name="DOE Joint Genome Institute"/>
            <person name="Vesth T.C."/>
            <person name="Nybo J."/>
            <person name="Theobald S."/>
            <person name="Brandl J."/>
            <person name="Frisvad J.C."/>
            <person name="Nielsen K.F."/>
            <person name="Lyhne E.K."/>
            <person name="Kogle M.E."/>
            <person name="Kuo A."/>
            <person name="Riley R."/>
            <person name="Clum A."/>
            <person name="Nolan M."/>
            <person name="Lipzen A."/>
            <person name="Salamov A."/>
            <person name="Henrissat B."/>
            <person name="Wiebenga A."/>
            <person name="De Vries R.P."/>
            <person name="Grigoriev I.V."/>
            <person name="Mortensen U.H."/>
            <person name="Andersen M.R."/>
            <person name="Baker S.E."/>
        </authorList>
    </citation>
    <scope>NUCLEOTIDE SEQUENCE [LARGE SCALE GENOMIC DNA]</scope>
    <source>
        <strain evidence="2 3">CBS 117.55</strain>
    </source>
</reference>
<dbReference type="GeneID" id="37068471"/>
<sequence>MAEPSNPTAMPTTASVTMTQTESHQTRPLSRSNTITNTSGLSPSTLQANLLILPARHSTDFHHLCLRNPVACPPPRHHPHLISPAPCIQTPDFDVRTDCPRYRV</sequence>
<dbReference type="Proteomes" id="UP000247233">
    <property type="component" value="Unassembled WGS sequence"/>
</dbReference>
<keyword evidence="3" id="KW-1185">Reference proteome</keyword>
<evidence type="ECO:0000256" key="1">
    <source>
        <dbReference type="SAM" id="MobiDB-lite"/>
    </source>
</evidence>
<dbReference type="OrthoDB" id="10262538at2759"/>
<feature type="region of interest" description="Disordered" evidence="1">
    <location>
        <begin position="1"/>
        <end position="41"/>
    </location>
</feature>
<dbReference type="EMBL" id="MSFL01000001">
    <property type="protein sequence ID" value="PWY92308.1"/>
    <property type="molecule type" value="Genomic_DNA"/>
</dbReference>